<dbReference type="PANTHER" id="PTHR30385:SF4">
    <property type="entry name" value="RNA POLYMERASE SIGMA-E FACTOR"/>
    <property type="match status" value="1"/>
</dbReference>
<dbReference type="Proteomes" id="UP000620075">
    <property type="component" value="Unassembled WGS sequence"/>
</dbReference>
<dbReference type="SUPFAM" id="SSF88659">
    <property type="entry name" value="Sigma3 and sigma4 domains of RNA polymerase sigma factors"/>
    <property type="match status" value="2"/>
</dbReference>
<dbReference type="NCBIfam" id="TIGR02937">
    <property type="entry name" value="sigma70-ECF"/>
    <property type="match status" value="1"/>
</dbReference>
<evidence type="ECO:0000256" key="1">
    <source>
        <dbReference type="ARBA" id="ARBA00023015"/>
    </source>
</evidence>
<dbReference type="InterPro" id="IPR013325">
    <property type="entry name" value="RNA_pol_sigma_r2"/>
</dbReference>
<dbReference type="NCBIfam" id="TIGR02980">
    <property type="entry name" value="SigBFG"/>
    <property type="match status" value="1"/>
</dbReference>
<dbReference type="PANTHER" id="PTHR30385">
    <property type="entry name" value="SIGMA FACTOR F FLAGELLAR"/>
    <property type="match status" value="1"/>
</dbReference>
<dbReference type="PRINTS" id="PR00046">
    <property type="entry name" value="SIGMA70FCT"/>
</dbReference>
<gene>
    <name evidence="7" type="ORF">JF888_10175</name>
</gene>
<feature type="domain" description="RNA polymerase sigma-70" evidence="6">
    <location>
        <begin position="59"/>
        <end position="72"/>
    </location>
</feature>
<dbReference type="GO" id="GO:0006352">
    <property type="term" value="P:DNA-templated transcription initiation"/>
    <property type="evidence" value="ECO:0007669"/>
    <property type="project" value="InterPro"/>
</dbReference>
<evidence type="ECO:0000256" key="3">
    <source>
        <dbReference type="ARBA" id="ARBA00023125"/>
    </source>
</evidence>
<evidence type="ECO:0000259" key="6">
    <source>
        <dbReference type="PROSITE" id="PS00715"/>
    </source>
</evidence>
<feature type="compositionally biased region" description="Basic and acidic residues" evidence="5">
    <location>
        <begin position="8"/>
        <end position="27"/>
    </location>
</feature>
<dbReference type="Pfam" id="PF04542">
    <property type="entry name" value="Sigma70_r2"/>
    <property type="match status" value="1"/>
</dbReference>
<dbReference type="GO" id="GO:0003677">
    <property type="term" value="F:DNA binding"/>
    <property type="evidence" value="ECO:0007669"/>
    <property type="project" value="UniProtKB-KW"/>
</dbReference>
<dbReference type="Pfam" id="PF04545">
    <property type="entry name" value="Sigma70_r4"/>
    <property type="match status" value="1"/>
</dbReference>
<dbReference type="InterPro" id="IPR036388">
    <property type="entry name" value="WH-like_DNA-bd_sf"/>
</dbReference>
<sequence length="260" mass="29498">MSSTPSQAREELRQLHREYSQATSEAERERIRSRLVPGYDGLVHFLARQFANRGEPLDDVLQVGYVGLIKAIDRFDPDLGNEFTTFGTPYIKGEIQRYFRDKGWAIRFPRRLQETYQQVVRTNEALRQEVGRQPTVAEVAARLGLQPEDVLEAMEMSSAMAPTSFDATIGGESQEGGRQLGEAIGARDANLARVEMREALERAMQHLTERERRILILRFVDELSQSEVAKKLGISQMHVSRLQRAATEQLKQLLPTESLG</sequence>
<comment type="caution">
    <text evidence="7">The sequence shown here is derived from an EMBL/GenBank/DDBJ whole genome shotgun (WGS) entry which is preliminary data.</text>
</comment>
<dbReference type="SUPFAM" id="SSF88946">
    <property type="entry name" value="Sigma2 domain of RNA polymerase sigma factors"/>
    <property type="match status" value="1"/>
</dbReference>
<evidence type="ECO:0000256" key="5">
    <source>
        <dbReference type="SAM" id="MobiDB-lite"/>
    </source>
</evidence>
<evidence type="ECO:0000313" key="8">
    <source>
        <dbReference type="Proteomes" id="UP000620075"/>
    </source>
</evidence>
<dbReference type="RefSeq" id="WP_338179728.1">
    <property type="nucleotide sequence ID" value="NZ_JAEKNQ010000038.1"/>
</dbReference>
<keyword evidence="1" id="KW-0805">Transcription regulation</keyword>
<dbReference type="Gene3D" id="1.10.10.10">
    <property type="entry name" value="Winged helix-like DNA-binding domain superfamily/Winged helix DNA-binding domain"/>
    <property type="match status" value="2"/>
</dbReference>
<reference evidence="7 8" key="1">
    <citation type="submission" date="2020-10" db="EMBL/GenBank/DDBJ databases">
        <title>Ca. Dormibacterota MAGs.</title>
        <authorList>
            <person name="Montgomery K."/>
        </authorList>
    </citation>
    <scope>NUCLEOTIDE SEQUENCE [LARGE SCALE GENOMIC DNA]</scope>
    <source>
        <strain evidence="7">SC8811_S16_3</strain>
    </source>
</reference>
<dbReference type="CDD" id="cd06171">
    <property type="entry name" value="Sigma70_r4"/>
    <property type="match status" value="1"/>
</dbReference>
<keyword evidence="3" id="KW-0238">DNA-binding</keyword>
<evidence type="ECO:0000256" key="2">
    <source>
        <dbReference type="ARBA" id="ARBA00023082"/>
    </source>
</evidence>
<dbReference type="Gene3D" id="1.20.120.1810">
    <property type="match status" value="1"/>
</dbReference>
<dbReference type="InterPro" id="IPR013324">
    <property type="entry name" value="RNA_pol_sigma_r3/r4-like"/>
</dbReference>
<dbReference type="InterPro" id="IPR007624">
    <property type="entry name" value="RNA_pol_sigma70_r3"/>
</dbReference>
<dbReference type="InterPro" id="IPR014284">
    <property type="entry name" value="RNA_pol_sigma-70_dom"/>
</dbReference>
<evidence type="ECO:0000256" key="4">
    <source>
        <dbReference type="ARBA" id="ARBA00023163"/>
    </source>
</evidence>
<organism evidence="7 8">
    <name type="scientific">Candidatus Dormiibacter inghamiae</name>
    <dbReference type="NCBI Taxonomy" id="3127013"/>
    <lineage>
        <taxon>Bacteria</taxon>
        <taxon>Bacillati</taxon>
        <taxon>Candidatus Dormiibacterota</taxon>
        <taxon>Candidatus Dormibacteria</taxon>
        <taxon>Candidatus Dormibacterales</taxon>
        <taxon>Candidatus Dormibacteraceae</taxon>
        <taxon>Candidatus Dormiibacter</taxon>
    </lineage>
</organism>
<dbReference type="Pfam" id="PF04539">
    <property type="entry name" value="Sigma70_r3"/>
    <property type="match status" value="1"/>
</dbReference>
<dbReference type="InterPro" id="IPR007627">
    <property type="entry name" value="RNA_pol_sigma70_r2"/>
</dbReference>
<dbReference type="GO" id="GO:0016987">
    <property type="term" value="F:sigma factor activity"/>
    <property type="evidence" value="ECO:0007669"/>
    <property type="project" value="UniProtKB-KW"/>
</dbReference>
<accession>A0A934KIP7</accession>
<keyword evidence="4" id="KW-0804">Transcription</keyword>
<evidence type="ECO:0000313" key="7">
    <source>
        <dbReference type="EMBL" id="MBJ7603538.1"/>
    </source>
</evidence>
<dbReference type="InterPro" id="IPR014322">
    <property type="entry name" value="RNA_pol_sigma-B/F/G"/>
</dbReference>
<dbReference type="InterPro" id="IPR007630">
    <property type="entry name" value="RNA_pol_sigma70_r4"/>
</dbReference>
<dbReference type="PROSITE" id="PS00715">
    <property type="entry name" value="SIGMA70_1"/>
    <property type="match status" value="1"/>
</dbReference>
<protein>
    <submittedName>
        <fullName evidence="7">SigB/SigF/SigG family RNA polymerase sigma factor</fullName>
    </submittedName>
</protein>
<dbReference type="EMBL" id="JAEKNQ010000038">
    <property type="protein sequence ID" value="MBJ7603538.1"/>
    <property type="molecule type" value="Genomic_DNA"/>
</dbReference>
<dbReference type="AlphaFoldDB" id="A0A934KIP7"/>
<feature type="region of interest" description="Disordered" evidence="5">
    <location>
        <begin position="1"/>
        <end position="27"/>
    </location>
</feature>
<proteinExistence type="predicted"/>
<keyword evidence="2" id="KW-0731">Sigma factor</keyword>
<dbReference type="InterPro" id="IPR000943">
    <property type="entry name" value="RNA_pol_sigma70"/>
</dbReference>
<name>A0A934KIP7_9BACT</name>